<organism evidence="1 2">
    <name type="scientific">Mucilaginibacter angelicae</name>
    <dbReference type="NCBI Taxonomy" id="869718"/>
    <lineage>
        <taxon>Bacteria</taxon>
        <taxon>Pseudomonadati</taxon>
        <taxon>Bacteroidota</taxon>
        <taxon>Sphingobacteriia</taxon>
        <taxon>Sphingobacteriales</taxon>
        <taxon>Sphingobacteriaceae</taxon>
        <taxon>Mucilaginibacter</taxon>
    </lineage>
</organism>
<proteinExistence type="predicted"/>
<accession>A0ABV6L0D0</accession>
<comment type="caution">
    <text evidence="1">The sequence shown here is derived from an EMBL/GenBank/DDBJ whole genome shotgun (WGS) entry which is preliminary data.</text>
</comment>
<sequence length="93" mass="10630">MEAVYINNNFTSRLTLKEVMESFFRDNTPESAKVLFWKLLQCWALKDCKIKAQVSDEEIALFFDQLIDLVGAVYVVHQANGALLNSQEGDNNE</sequence>
<dbReference type="Proteomes" id="UP001589828">
    <property type="component" value="Unassembled WGS sequence"/>
</dbReference>
<evidence type="ECO:0000313" key="1">
    <source>
        <dbReference type="EMBL" id="MFC0513115.1"/>
    </source>
</evidence>
<dbReference type="RefSeq" id="WP_377020988.1">
    <property type="nucleotide sequence ID" value="NZ_JBHLTS010000004.1"/>
</dbReference>
<protein>
    <submittedName>
        <fullName evidence="1">Uncharacterized protein</fullName>
    </submittedName>
</protein>
<name>A0ABV6L0D0_9SPHI</name>
<evidence type="ECO:0000313" key="2">
    <source>
        <dbReference type="Proteomes" id="UP001589828"/>
    </source>
</evidence>
<reference evidence="1 2" key="1">
    <citation type="submission" date="2024-09" db="EMBL/GenBank/DDBJ databases">
        <authorList>
            <person name="Sun Q."/>
            <person name="Mori K."/>
        </authorList>
    </citation>
    <scope>NUCLEOTIDE SEQUENCE [LARGE SCALE GENOMIC DNA]</scope>
    <source>
        <strain evidence="1 2">NCAIM B.02415</strain>
    </source>
</reference>
<dbReference type="EMBL" id="JBHLTS010000004">
    <property type="protein sequence ID" value="MFC0513115.1"/>
    <property type="molecule type" value="Genomic_DNA"/>
</dbReference>
<gene>
    <name evidence="1" type="ORF">ACFFGT_02850</name>
</gene>
<keyword evidence="2" id="KW-1185">Reference proteome</keyword>